<dbReference type="GO" id="GO:0051920">
    <property type="term" value="F:peroxiredoxin activity"/>
    <property type="evidence" value="ECO:0007669"/>
    <property type="project" value="InterPro"/>
</dbReference>
<dbReference type="SUPFAM" id="SSF69118">
    <property type="entry name" value="AhpD-like"/>
    <property type="match status" value="1"/>
</dbReference>
<evidence type="ECO:0000313" key="3">
    <source>
        <dbReference type="Proteomes" id="UP000245168"/>
    </source>
</evidence>
<reference evidence="3" key="1">
    <citation type="submission" date="2018-05" db="EMBL/GenBank/DDBJ databases">
        <authorList>
            <person name="Liu B.-T."/>
        </authorList>
    </citation>
    <scope>NUCLEOTIDE SEQUENCE [LARGE SCALE GENOMIC DNA]</scope>
    <source>
        <strain evidence="3">WD6-1</strain>
    </source>
</reference>
<keyword evidence="3" id="KW-1185">Reference proteome</keyword>
<evidence type="ECO:0000313" key="2">
    <source>
        <dbReference type="EMBL" id="PWE17763.1"/>
    </source>
</evidence>
<accession>A0A2U2BUS7</accession>
<organism evidence="2 3">
    <name type="scientific">Marinicauda salina</name>
    <dbReference type="NCBI Taxonomy" id="2135793"/>
    <lineage>
        <taxon>Bacteria</taxon>
        <taxon>Pseudomonadati</taxon>
        <taxon>Pseudomonadota</taxon>
        <taxon>Alphaproteobacteria</taxon>
        <taxon>Maricaulales</taxon>
        <taxon>Maricaulaceae</taxon>
        <taxon>Marinicauda</taxon>
    </lineage>
</organism>
<dbReference type="RefSeq" id="WP_109252994.1">
    <property type="nucleotide sequence ID" value="NZ_QEXV01000003.1"/>
</dbReference>
<sequence>MKSDTNAPSGGETAASLSNIYRSLMKSPAAQAAVREAQSRLETDGELSAADRELIALCVASVNACPYCSTAHERLAEAAGVAREDVAATLSGGRPSEPRARLVVDAARRILERAGGLGPADKADLAAAGLGEGALVEIIGLIGLYTTATYAANLDRTPLDPEFRKPG</sequence>
<dbReference type="InterPro" id="IPR029032">
    <property type="entry name" value="AhpD-like"/>
</dbReference>
<dbReference type="Proteomes" id="UP000245168">
    <property type="component" value="Unassembled WGS sequence"/>
</dbReference>
<comment type="caution">
    <text evidence="2">The sequence shown here is derived from an EMBL/GenBank/DDBJ whole genome shotgun (WGS) entry which is preliminary data.</text>
</comment>
<dbReference type="NCBIfam" id="TIGR00778">
    <property type="entry name" value="ahpD_dom"/>
    <property type="match status" value="1"/>
</dbReference>
<dbReference type="Gene3D" id="1.20.1290.10">
    <property type="entry name" value="AhpD-like"/>
    <property type="match status" value="1"/>
</dbReference>
<proteinExistence type="predicted"/>
<feature type="domain" description="Carboxymuconolactone decarboxylase-like" evidence="1">
    <location>
        <begin position="28"/>
        <end position="92"/>
    </location>
</feature>
<dbReference type="Pfam" id="PF02627">
    <property type="entry name" value="CMD"/>
    <property type="match status" value="1"/>
</dbReference>
<protein>
    <submittedName>
        <fullName evidence="2">Alkylhydroperoxidase</fullName>
    </submittedName>
</protein>
<dbReference type="PANTHER" id="PTHR35446:SF2">
    <property type="entry name" value="CARBOXYMUCONOLACTONE DECARBOXYLASE-LIKE DOMAIN-CONTAINING PROTEIN"/>
    <property type="match status" value="1"/>
</dbReference>
<gene>
    <name evidence="2" type="ORF">DDZ18_08905</name>
</gene>
<dbReference type="AlphaFoldDB" id="A0A2U2BUS7"/>
<dbReference type="PANTHER" id="PTHR35446">
    <property type="entry name" value="SI:CH211-175M2.5"/>
    <property type="match status" value="1"/>
</dbReference>
<dbReference type="EMBL" id="QEXV01000003">
    <property type="protein sequence ID" value="PWE17763.1"/>
    <property type="molecule type" value="Genomic_DNA"/>
</dbReference>
<dbReference type="OrthoDB" id="9801997at2"/>
<keyword evidence="2" id="KW-0560">Oxidoreductase</keyword>
<evidence type="ECO:0000259" key="1">
    <source>
        <dbReference type="Pfam" id="PF02627"/>
    </source>
</evidence>
<dbReference type="InterPro" id="IPR004675">
    <property type="entry name" value="AhpD_core"/>
</dbReference>
<keyword evidence="2" id="KW-0575">Peroxidase</keyword>
<dbReference type="InterPro" id="IPR003779">
    <property type="entry name" value="CMD-like"/>
</dbReference>
<name>A0A2U2BUS7_9PROT</name>